<dbReference type="EMBL" id="FQUO01000002">
    <property type="protein sequence ID" value="SHE67098.1"/>
    <property type="molecule type" value="Genomic_DNA"/>
</dbReference>
<organism evidence="4 5">
    <name type="scientific">Cnuella takakiae</name>
    <dbReference type="NCBI Taxonomy" id="1302690"/>
    <lineage>
        <taxon>Bacteria</taxon>
        <taxon>Pseudomonadati</taxon>
        <taxon>Bacteroidota</taxon>
        <taxon>Chitinophagia</taxon>
        <taxon>Chitinophagales</taxon>
        <taxon>Chitinophagaceae</taxon>
        <taxon>Cnuella</taxon>
    </lineage>
</organism>
<dbReference type="Pfam" id="PF00571">
    <property type="entry name" value="CBS"/>
    <property type="match status" value="2"/>
</dbReference>
<name>A0A1M4VDX1_9BACT</name>
<dbReference type="PROSITE" id="PS51371">
    <property type="entry name" value="CBS"/>
    <property type="match status" value="2"/>
</dbReference>
<keyword evidence="5" id="KW-1185">Reference proteome</keyword>
<protein>
    <submittedName>
        <fullName evidence="4">CBS domain-containing protein</fullName>
    </submittedName>
</protein>
<dbReference type="InterPro" id="IPR044725">
    <property type="entry name" value="CBSX3_CBS_dom"/>
</dbReference>
<dbReference type="InterPro" id="IPR000644">
    <property type="entry name" value="CBS_dom"/>
</dbReference>
<gene>
    <name evidence="4" type="ORF">SAMN05444008_102232</name>
</gene>
<evidence type="ECO:0000259" key="3">
    <source>
        <dbReference type="PROSITE" id="PS51371"/>
    </source>
</evidence>
<evidence type="ECO:0000313" key="4">
    <source>
        <dbReference type="EMBL" id="SHE67098.1"/>
    </source>
</evidence>
<dbReference type="CDD" id="cd04623">
    <property type="entry name" value="CBS_pair_bac_euk"/>
    <property type="match status" value="1"/>
</dbReference>
<dbReference type="Proteomes" id="UP000184368">
    <property type="component" value="Unassembled WGS sequence"/>
</dbReference>
<dbReference type="Gene3D" id="3.10.580.10">
    <property type="entry name" value="CBS-domain"/>
    <property type="match status" value="1"/>
</dbReference>
<dbReference type="PANTHER" id="PTHR43080:SF2">
    <property type="entry name" value="CBS DOMAIN-CONTAINING PROTEIN"/>
    <property type="match status" value="1"/>
</dbReference>
<reference evidence="4 5" key="1">
    <citation type="submission" date="2016-11" db="EMBL/GenBank/DDBJ databases">
        <authorList>
            <person name="Jaros S."/>
            <person name="Januszkiewicz K."/>
            <person name="Wedrychowicz H."/>
        </authorList>
    </citation>
    <scope>NUCLEOTIDE SEQUENCE [LARGE SCALE GENOMIC DNA]</scope>
    <source>
        <strain evidence="4 5">DSM 26897</strain>
    </source>
</reference>
<accession>A0A1M4VDX1</accession>
<dbReference type="STRING" id="1302690.BUE76_12565"/>
<keyword evidence="1 2" id="KW-0129">CBS domain</keyword>
<feature type="domain" description="CBS" evidence="3">
    <location>
        <begin position="76"/>
        <end position="131"/>
    </location>
</feature>
<dbReference type="RefSeq" id="WP_073039906.1">
    <property type="nucleotide sequence ID" value="NZ_FQUO01000002.1"/>
</dbReference>
<dbReference type="SMART" id="SM00116">
    <property type="entry name" value="CBS"/>
    <property type="match status" value="2"/>
</dbReference>
<dbReference type="InterPro" id="IPR046342">
    <property type="entry name" value="CBS_dom_sf"/>
</dbReference>
<dbReference type="AlphaFoldDB" id="A0A1M4VDX1"/>
<dbReference type="SUPFAM" id="SSF54631">
    <property type="entry name" value="CBS-domain pair"/>
    <property type="match status" value="1"/>
</dbReference>
<dbReference type="OrthoDB" id="9802114at2"/>
<evidence type="ECO:0000256" key="2">
    <source>
        <dbReference type="PROSITE-ProRule" id="PRU00703"/>
    </source>
</evidence>
<dbReference type="PANTHER" id="PTHR43080">
    <property type="entry name" value="CBS DOMAIN-CONTAINING PROTEIN CBSX3, MITOCHONDRIAL"/>
    <property type="match status" value="1"/>
</dbReference>
<proteinExistence type="predicted"/>
<evidence type="ECO:0000313" key="5">
    <source>
        <dbReference type="Proteomes" id="UP000184368"/>
    </source>
</evidence>
<evidence type="ECO:0000256" key="1">
    <source>
        <dbReference type="ARBA" id="ARBA00023122"/>
    </source>
</evidence>
<feature type="domain" description="CBS" evidence="3">
    <location>
        <begin position="11"/>
        <end position="67"/>
    </location>
</feature>
<sequence length="144" mass="15707">MRSVAHILGRKGRNTVTVAPATTVLEALSIMANHNIGSVMVMEHGELKGIMTERDYSRKVILKGKSSTDTPVSEIMSTNFPKISPKDSIEHCMELMSENNIRYLPVYESGALAGIVSINDVVKETIAAQAETISSLKDYMHSGL</sequence>
<dbReference type="InterPro" id="IPR051257">
    <property type="entry name" value="Diverse_CBS-Domain"/>
</dbReference>